<keyword evidence="3" id="KW-1185">Reference proteome</keyword>
<keyword evidence="1" id="KW-0812">Transmembrane</keyword>
<accession>A0ABD5VY52</accession>
<evidence type="ECO:0000256" key="1">
    <source>
        <dbReference type="SAM" id="Phobius"/>
    </source>
</evidence>
<sequence>MAIGPPQELADFGTRSILTHAIMAFGFLGAATSALLVEGQIGLVSFVAFVNFTAGMWICQSIHSLGSTAAGVEYDGVLNEVLSYVR</sequence>
<keyword evidence="1" id="KW-1133">Transmembrane helix</keyword>
<dbReference type="EMBL" id="JBHSZI010000001">
    <property type="protein sequence ID" value="MFC7057184.1"/>
    <property type="molecule type" value="Genomic_DNA"/>
</dbReference>
<dbReference type="RefSeq" id="WP_267162914.1">
    <property type="nucleotide sequence ID" value="NZ_CP112972.1"/>
</dbReference>
<organism evidence="2 3">
    <name type="scientific">Halovenus salina</name>
    <dbReference type="NCBI Taxonomy" id="1510225"/>
    <lineage>
        <taxon>Archaea</taxon>
        <taxon>Methanobacteriati</taxon>
        <taxon>Methanobacteriota</taxon>
        <taxon>Stenosarchaea group</taxon>
        <taxon>Halobacteria</taxon>
        <taxon>Halobacteriales</taxon>
        <taxon>Haloarculaceae</taxon>
        <taxon>Halovenus</taxon>
    </lineage>
</organism>
<feature type="transmembrane region" description="Helical" evidence="1">
    <location>
        <begin position="12"/>
        <end position="35"/>
    </location>
</feature>
<protein>
    <submittedName>
        <fullName evidence="2">Uncharacterized protein</fullName>
    </submittedName>
</protein>
<name>A0ABD5VY52_9EURY</name>
<proteinExistence type="predicted"/>
<gene>
    <name evidence="2" type="ORF">ACFQQG_02095</name>
</gene>
<dbReference type="GeneID" id="76629008"/>
<evidence type="ECO:0000313" key="3">
    <source>
        <dbReference type="Proteomes" id="UP001596445"/>
    </source>
</evidence>
<reference evidence="2 3" key="1">
    <citation type="journal article" date="2019" name="Int. J. Syst. Evol. Microbiol.">
        <title>The Global Catalogue of Microorganisms (GCM) 10K type strain sequencing project: providing services to taxonomists for standard genome sequencing and annotation.</title>
        <authorList>
            <consortium name="The Broad Institute Genomics Platform"/>
            <consortium name="The Broad Institute Genome Sequencing Center for Infectious Disease"/>
            <person name="Wu L."/>
            <person name="Ma J."/>
        </authorList>
    </citation>
    <scope>NUCLEOTIDE SEQUENCE [LARGE SCALE GENOMIC DNA]</scope>
    <source>
        <strain evidence="2 3">JCM 30072</strain>
    </source>
</reference>
<comment type="caution">
    <text evidence="2">The sequence shown here is derived from an EMBL/GenBank/DDBJ whole genome shotgun (WGS) entry which is preliminary data.</text>
</comment>
<keyword evidence="1" id="KW-0472">Membrane</keyword>
<feature type="transmembrane region" description="Helical" evidence="1">
    <location>
        <begin position="41"/>
        <end position="59"/>
    </location>
</feature>
<evidence type="ECO:0000313" key="2">
    <source>
        <dbReference type="EMBL" id="MFC7057184.1"/>
    </source>
</evidence>
<dbReference type="AlphaFoldDB" id="A0ABD5VY52"/>
<dbReference type="Proteomes" id="UP001596445">
    <property type="component" value="Unassembled WGS sequence"/>
</dbReference>